<protein>
    <submittedName>
        <fullName evidence="1 2">Glutathione-S-transferase theta, GST, putative</fullName>
    </submittedName>
</protein>
<dbReference type="GO" id="GO:0016740">
    <property type="term" value="F:transferase activity"/>
    <property type="evidence" value="ECO:0007669"/>
    <property type="project" value="UniProtKB-KW"/>
</dbReference>
<dbReference type="VEuPathDB" id="VectorBase:ISCW013268"/>
<dbReference type="HOGENOM" id="CLU_2906600_0_0_1"/>
<proteinExistence type="predicted"/>
<reference evidence="1 3" key="1">
    <citation type="submission" date="2008-03" db="EMBL/GenBank/DDBJ databases">
        <title>Annotation of Ixodes scapularis.</title>
        <authorList>
            <consortium name="Ixodes scapularis Genome Project Consortium"/>
            <person name="Caler E."/>
            <person name="Hannick L.I."/>
            <person name="Bidwell S."/>
            <person name="Joardar V."/>
            <person name="Thiagarajan M."/>
            <person name="Amedeo P."/>
            <person name="Galinsky K.J."/>
            <person name="Schobel S."/>
            <person name="Inman J."/>
            <person name="Hostetler J."/>
            <person name="Miller J."/>
            <person name="Hammond M."/>
            <person name="Megy K."/>
            <person name="Lawson D."/>
            <person name="Kodira C."/>
            <person name="Sutton G."/>
            <person name="Meyer J."/>
            <person name="Hill C.A."/>
            <person name="Birren B."/>
            <person name="Nene V."/>
            <person name="Collins F."/>
            <person name="Alarcon-Chaidez F."/>
            <person name="Wikel S."/>
            <person name="Strausberg R."/>
        </authorList>
    </citation>
    <scope>NUCLEOTIDE SEQUENCE [LARGE SCALE GENOMIC DNA]</scope>
    <source>
        <strain evidence="3">Wikel</strain>
        <strain evidence="1">Wikel colony</strain>
    </source>
</reference>
<dbReference type="Gene3D" id="1.20.1050.10">
    <property type="match status" value="1"/>
</dbReference>
<keyword evidence="1" id="KW-0808">Transferase</keyword>
<organism>
    <name type="scientific">Ixodes scapularis</name>
    <name type="common">Black-legged tick</name>
    <name type="synonym">Deer tick</name>
    <dbReference type="NCBI Taxonomy" id="6945"/>
    <lineage>
        <taxon>Eukaryota</taxon>
        <taxon>Metazoa</taxon>
        <taxon>Ecdysozoa</taxon>
        <taxon>Arthropoda</taxon>
        <taxon>Chelicerata</taxon>
        <taxon>Arachnida</taxon>
        <taxon>Acari</taxon>
        <taxon>Parasitiformes</taxon>
        <taxon>Ixodida</taxon>
        <taxon>Ixodoidea</taxon>
        <taxon>Ixodidae</taxon>
        <taxon>Ixodinae</taxon>
        <taxon>Ixodes</taxon>
    </lineage>
</organism>
<dbReference type="VEuPathDB" id="VectorBase:ISCI013268"/>
<evidence type="ECO:0000313" key="1">
    <source>
        <dbReference type="EMBL" id="EEC17111.1"/>
    </source>
</evidence>
<gene>
    <name evidence="1" type="ORF">IscW_ISCW013268</name>
</gene>
<dbReference type="PaxDb" id="6945-B7QE39"/>
<dbReference type="PANTHER" id="PTHR43969">
    <property type="entry name" value="GLUTATHIONE S TRANSFERASE D10, ISOFORM A-RELATED"/>
    <property type="match status" value="1"/>
</dbReference>
<accession>B7QE39</accession>
<dbReference type="EnsemblMetazoa" id="ISCW013268-RA">
    <property type="protein sequence ID" value="ISCW013268-PA"/>
    <property type="gene ID" value="ISCW013268"/>
</dbReference>
<dbReference type="InterPro" id="IPR036282">
    <property type="entry name" value="Glutathione-S-Trfase_C_sf"/>
</dbReference>
<reference evidence="2" key="2">
    <citation type="submission" date="2020-05" db="UniProtKB">
        <authorList>
            <consortium name="EnsemblMetazoa"/>
        </authorList>
    </citation>
    <scope>IDENTIFICATION</scope>
    <source>
        <strain evidence="2">wikel</strain>
    </source>
</reference>
<dbReference type="Proteomes" id="UP000001555">
    <property type="component" value="Unassembled WGS sequence"/>
</dbReference>
<keyword evidence="3" id="KW-1185">Reference proteome</keyword>
<evidence type="ECO:0000313" key="2">
    <source>
        <dbReference type="EnsemblMetazoa" id="ISCW013268-PA"/>
    </source>
</evidence>
<dbReference type="InParanoid" id="B7QE39"/>
<dbReference type="EMBL" id="ABJB010998192">
    <property type="status" value="NOT_ANNOTATED_CDS"/>
    <property type="molecule type" value="Genomic_DNA"/>
</dbReference>
<evidence type="ECO:0000313" key="3">
    <source>
        <dbReference type="Proteomes" id="UP000001555"/>
    </source>
</evidence>
<dbReference type="SUPFAM" id="SSF47616">
    <property type="entry name" value="GST C-terminal domain-like"/>
    <property type="match status" value="1"/>
</dbReference>
<sequence length="62" mass="6960">MHNIHALTQPSSVTAICLYLLNKYAPGSDLYPKDLQKRARVDQVLATVTSFVQSRCAEFYVS</sequence>
<dbReference type="PANTHER" id="PTHR43969:SF9">
    <property type="entry name" value="GLUTATHIONE S TRANSFERASE D10, ISOFORM A-RELATED"/>
    <property type="match status" value="1"/>
</dbReference>
<dbReference type="AlphaFoldDB" id="B7QE39"/>
<name>B7QE39_IXOSC</name>
<dbReference type="EMBL" id="DS918408">
    <property type="protein sequence ID" value="EEC17111.1"/>
    <property type="molecule type" value="Genomic_DNA"/>
</dbReference>